<feature type="domain" description="Methyltransferase type 11" evidence="4">
    <location>
        <begin position="46"/>
        <end position="133"/>
    </location>
</feature>
<dbReference type="PANTHER" id="PTHR43464">
    <property type="entry name" value="METHYLTRANSFERASE"/>
    <property type="match status" value="1"/>
</dbReference>
<dbReference type="Proteomes" id="UP001523216">
    <property type="component" value="Unassembled WGS sequence"/>
</dbReference>
<dbReference type="InterPro" id="IPR029063">
    <property type="entry name" value="SAM-dependent_MTases_sf"/>
</dbReference>
<dbReference type="CDD" id="cd02440">
    <property type="entry name" value="AdoMet_MTases"/>
    <property type="match status" value="1"/>
</dbReference>
<dbReference type="GO" id="GO:0008168">
    <property type="term" value="F:methyltransferase activity"/>
    <property type="evidence" value="ECO:0007669"/>
    <property type="project" value="UniProtKB-KW"/>
</dbReference>
<evidence type="ECO:0000313" key="5">
    <source>
        <dbReference type="EMBL" id="MCM4083216.1"/>
    </source>
</evidence>
<keyword evidence="6" id="KW-1185">Reference proteome</keyword>
<keyword evidence="2" id="KW-0808">Transferase</keyword>
<dbReference type="RefSeq" id="WP_251802925.1">
    <property type="nucleotide sequence ID" value="NZ_JAMQOL010000055.1"/>
</dbReference>
<evidence type="ECO:0000256" key="1">
    <source>
        <dbReference type="ARBA" id="ARBA00022603"/>
    </source>
</evidence>
<reference evidence="5 6" key="1">
    <citation type="submission" date="2022-06" db="EMBL/GenBank/DDBJ databases">
        <title>Actinoplanes abujensis sp. nov., isolated from Nigerian arid soil.</title>
        <authorList>
            <person name="Ding P."/>
        </authorList>
    </citation>
    <scope>NUCLEOTIDE SEQUENCE [LARGE SCALE GENOMIC DNA]</scope>
    <source>
        <strain evidence="6">TRM88002</strain>
    </source>
</reference>
<evidence type="ECO:0000259" key="4">
    <source>
        <dbReference type="Pfam" id="PF08241"/>
    </source>
</evidence>
<gene>
    <name evidence="5" type="ORF">LXN57_37275</name>
</gene>
<organism evidence="5 6">
    <name type="scientific">Paractinoplanes hotanensis</name>
    <dbReference type="NCBI Taxonomy" id="2906497"/>
    <lineage>
        <taxon>Bacteria</taxon>
        <taxon>Bacillati</taxon>
        <taxon>Actinomycetota</taxon>
        <taxon>Actinomycetes</taxon>
        <taxon>Micromonosporales</taxon>
        <taxon>Micromonosporaceae</taxon>
        <taxon>Paractinoplanes</taxon>
    </lineage>
</organism>
<protein>
    <submittedName>
        <fullName evidence="5">Class I SAM-dependent methyltransferase</fullName>
    </submittedName>
</protein>
<keyword evidence="3" id="KW-0949">S-adenosyl-L-methionine</keyword>
<keyword evidence="1 5" id="KW-0489">Methyltransferase</keyword>
<dbReference type="Pfam" id="PF08241">
    <property type="entry name" value="Methyltransf_11"/>
    <property type="match status" value="1"/>
</dbReference>
<dbReference type="PANTHER" id="PTHR43464:SF19">
    <property type="entry name" value="UBIQUINONE BIOSYNTHESIS O-METHYLTRANSFERASE, MITOCHONDRIAL"/>
    <property type="match status" value="1"/>
</dbReference>
<evidence type="ECO:0000256" key="2">
    <source>
        <dbReference type="ARBA" id="ARBA00022679"/>
    </source>
</evidence>
<dbReference type="EMBL" id="JAMQOL010000055">
    <property type="protein sequence ID" value="MCM4083216.1"/>
    <property type="molecule type" value="Genomic_DNA"/>
</dbReference>
<name>A0ABT0YB07_9ACTN</name>
<accession>A0ABT0YB07</accession>
<dbReference type="Gene3D" id="3.40.50.150">
    <property type="entry name" value="Vaccinia Virus protein VP39"/>
    <property type="match status" value="1"/>
</dbReference>
<sequence>MPTSEPEAFRNRRAAESFGVDAPRYDRTRPSYPGELIARLAAPQVLDVGIGTGIVARQLRAAGSHVTGVEPDPRMAAFARAGGFEVEVATFEQWDPRGRIFDAVVAGQTWHWVDPVAGAAKAASALRPGGRLALFWNAGQPSPAATAAFADIYERLLPGSRLAAAYRASTGNGTTPVGSAGPPGPAASNSQVAAGQVAVARVGGGQVAGGPVTAVQGYGVFLDKADEAIRATGAFAGFERWSLEWERVYTRDEWLDQLPAQGLLTTLPPEDLAALSSATSAAIEALGGSFAMRFTTLATTAIRVGR</sequence>
<evidence type="ECO:0000256" key="3">
    <source>
        <dbReference type="ARBA" id="ARBA00022691"/>
    </source>
</evidence>
<evidence type="ECO:0000313" key="6">
    <source>
        <dbReference type="Proteomes" id="UP001523216"/>
    </source>
</evidence>
<dbReference type="SUPFAM" id="SSF53335">
    <property type="entry name" value="S-adenosyl-L-methionine-dependent methyltransferases"/>
    <property type="match status" value="1"/>
</dbReference>
<proteinExistence type="predicted"/>
<dbReference type="GO" id="GO:0032259">
    <property type="term" value="P:methylation"/>
    <property type="evidence" value="ECO:0007669"/>
    <property type="project" value="UniProtKB-KW"/>
</dbReference>
<dbReference type="InterPro" id="IPR013216">
    <property type="entry name" value="Methyltransf_11"/>
</dbReference>
<comment type="caution">
    <text evidence="5">The sequence shown here is derived from an EMBL/GenBank/DDBJ whole genome shotgun (WGS) entry which is preliminary data.</text>
</comment>